<evidence type="ECO:0000256" key="1">
    <source>
        <dbReference type="ARBA" id="ARBA00008557"/>
    </source>
</evidence>
<dbReference type="PROSITE" id="PS50102">
    <property type="entry name" value="RRM"/>
    <property type="match status" value="2"/>
</dbReference>
<dbReference type="Gene3D" id="1.10.1900.10">
    <property type="entry name" value="c-terminal domain of poly(a) binding protein"/>
    <property type="match status" value="1"/>
</dbReference>
<dbReference type="SUPFAM" id="SSF63570">
    <property type="entry name" value="PABC (PABP) domain"/>
    <property type="match status" value="1"/>
</dbReference>
<dbReference type="AlphaFoldDB" id="A0A1X0RYK7"/>
<dbReference type="SUPFAM" id="SSF54928">
    <property type="entry name" value="RNA-binding domain, RBD"/>
    <property type="match status" value="2"/>
</dbReference>
<evidence type="ECO:0000313" key="9">
    <source>
        <dbReference type="Proteomes" id="UP000242381"/>
    </source>
</evidence>
<sequence length="642" mass="71905">MTTIVKPTIKLPPRNNNNKALNNTIRASSQHQQQQQDMSLKEIFFEDIENKVSDIEIQNLLQEFKPVQIKRERGGGYLSFQDSKIAEKVYAFYNGYIFPSSNVIFNLSLSGLQPEGPILEIRNLSLHIDHHQLYDLCRPYGLLSICKVITEDNAQKKRALVQYFTKQDSDIAQNTLNNKMIEGSSIQVAVLMASHMSNSRYSIQQQQPQQIVEKTQNGHTGGGFVDLMNLYVKNLDPTINNNDLFNLFRQFGRIVSARVMTNPTTGQSKGYGFVSYGKPEEAALALNEMDGMLVRSKQIIVAYHEPKKPRQEKSSSTTTSSFHSPPSTAPPMEYVNAPYFETRYPHEGPVHGLGIENMDQITLKELSVGTTIPMQRKISLADIGYHPPNRTSPQFQTSRPSLASLASGASIHPVPHHLEHVPEERTLRRKKSLESVSSVMTESSAQVQRVKMTEAVKRCGSFGSELDDIVDMLLTLKRKERSICLFNPDFLKEKINAAIEALEIFDDEQEEPEVVVRKPSLPKKVTISPSCLRDHAIIPPPRTSKAIPIVAPPSPEETAKMTEIKNLLNSFEGKPIHERKQLLGDQLFPLVKATGVKHAPKITIRLLDTIELEELAKIMFNKDLLKAQVDKAAAANAAGSHS</sequence>
<keyword evidence="2" id="KW-0677">Repeat</keyword>
<dbReference type="InterPro" id="IPR012677">
    <property type="entry name" value="Nucleotide-bd_a/b_plait_sf"/>
</dbReference>
<dbReference type="Pfam" id="PF00658">
    <property type="entry name" value="MLLE"/>
    <property type="match status" value="1"/>
</dbReference>
<dbReference type="InterPro" id="IPR002004">
    <property type="entry name" value="PABP_HYD_C"/>
</dbReference>
<dbReference type="GO" id="GO:0003729">
    <property type="term" value="F:mRNA binding"/>
    <property type="evidence" value="ECO:0007669"/>
    <property type="project" value="UniProtKB-ARBA"/>
</dbReference>
<dbReference type="PANTHER" id="PTHR24012">
    <property type="entry name" value="RNA BINDING PROTEIN"/>
    <property type="match status" value="1"/>
</dbReference>
<evidence type="ECO:0000256" key="2">
    <source>
        <dbReference type="ARBA" id="ARBA00022737"/>
    </source>
</evidence>
<evidence type="ECO:0000313" key="8">
    <source>
        <dbReference type="EMBL" id="ORE17079.1"/>
    </source>
</evidence>
<dbReference type="InterPro" id="IPR035979">
    <property type="entry name" value="RBD_domain_sf"/>
</dbReference>
<feature type="domain" description="RRM" evidence="6">
    <location>
        <begin position="117"/>
        <end position="193"/>
    </location>
</feature>
<evidence type="ECO:0000256" key="4">
    <source>
        <dbReference type="PROSITE-ProRule" id="PRU00176"/>
    </source>
</evidence>
<dbReference type="InterPro" id="IPR036053">
    <property type="entry name" value="PABP-dom"/>
</dbReference>
<proteinExistence type="inferred from homology"/>
<evidence type="ECO:0000259" key="7">
    <source>
        <dbReference type="PROSITE" id="PS51309"/>
    </source>
</evidence>
<dbReference type="InterPro" id="IPR000504">
    <property type="entry name" value="RRM_dom"/>
</dbReference>
<protein>
    <submittedName>
        <fullName evidence="8">Uncharacterized protein</fullName>
    </submittedName>
</protein>
<gene>
    <name evidence="8" type="ORF">BCV71DRAFT_7435</name>
</gene>
<dbReference type="CDD" id="cd00590">
    <property type="entry name" value="RRM_SF"/>
    <property type="match status" value="1"/>
</dbReference>
<feature type="domain" description="PABC" evidence="7">
    <location>
        <begin position="563"/>
        <end position="641"/>
    </location>
</feature>
<dbReference type="Proteomes" id="UP000242381">
    <property type="component" value="Unassembled WGS sequence"/>
</dbReference>
<dbReference type="PROSITE" id="PS51309">
    <property type="entry name" value="PABC"/>
    <property type="match status" value="1"/>
</dbReference>
<dbReference type="EMBL" id="KV921366">
    <property type="protein sequence ID" value="ORE17079.1"/>
    <property type="molecule type" value="Genomic_DNA"/>
</dbReference>
<dbReference type="Pfam" id="PF00076">
    <property type="entry name" value="RRM_1"/>
    <property type="match status" value="2"/>
</dbReference>
<feature type="domain" description="RRM" evidence="6">
    <location>
        <begin position="228"/>
        <end position="306"/>
    </location>
</feature>
<evidence type="ECO:0000259" key="6">
    <source>
        <dbReference type="PROSITE" id="PS50102"/>
    </source>
</evidence>
<evidence type="ECO:0000256" key="3">
    <source>
        <dbReference type="ARBA" id="ARBA00022884"/>
    </source>
</evidence>
<name>A0A1X0RYK7_RHIZD</name>
<feature type="compositionally biased region" description="Basic and acidic residues" evidence="5">
    <location>
        <begin position="304"/>
        <end position="313"/>
    </location>
</feature>
<feature type="compositionally biased region" description="Low complexity" evidence="5">
    <location>
        <begin position="314"/>
        <end position="326"/>
    </location>
</feature>
<dbReference type="GO" id="GO:0010629">
    <property type="term" value="P:negative regulation of gene expression"/>
    <property type="evidence" value="ECO:0007669"/>
    <property type="project" value="UniProtKB-ARBA"/>
</dbReference>
<dbReference type="VEuPathDB" id="FungiDB:BCV72DRAFT_24475"/>
<organism evidence="8 9">
    <name type="scientific">Rhizopus microsporus</name>
    <dbReference type="NCBI Taxonomy" id="58291"/>
    <lineage>
        <taxon>Eukaryota</taxon>
        <taxon>Fungi</taxon>
        <taxon>Fungi incertae sedis</taxon>
        <taxon>Mucoromycota</taxon>
        <taxon>Mucoromycotina</taxon>
        <taxon>Mucoromycetes</taxon>
        <taxon>Mucorales</taxon>
        <taxon>Mucorineae</taxon>
        <taxon>Rhizopodaceae</taxon>
        <taxon>Rhizopus</taxon>
    </lineage>
</organism>
<evidence type="ECO:0000256" key="5">
    <source>
        <dbReference type="SAM" id="MobiDB-lite"/>
    </source>
</evidence>
<dbReference type="Gene3D" id="3.30.70.330">
    <property type="match status" value="2"/>
</dbReference>
<dbReference type="SMART" id="SM00360">
    <property type="entry name" value="RRM"/>
    <property type="match status" value="3"/>
</dbReference>
<feature type="region of interest" description="Disordered" evidence="5">
    <location>
        <begin position="304"/>
        <end position="330"/>
    </location>
</feature>
<dbReference type="GO" id="GO:0009967">
    <property type="term" value="P:positive regulation of signal transduction"/>
    <property type="evidence" value="ECO:0007669"/>
    <property type="project" value="UniProtKB-ARBA"/>
</dbReference>
<keyword evidence="3 4" id="KW-0694">RNA-binding</keyword>
<comment type="similarity">
    <text evidence="1">Belongs to the polyadenylate-binding protein type-1 family.</text>
</comment>
<dbReference type="FunFam" id="3.30.70.330:FF:000383">
    <property type="entry name" value="Sex lethal, isoform D"/>
    <property type="match status" value="1"/>
</dbReference>
<dbReference type="GO" id="GO:0005737">
    <property type="term" value="C:cytoplasm"/>
    <property type="evidence" value="ECO:0007669"/>
    <property type="project" value="UniProtKB-ARBA"/>
</dbReference>
<reference evidence="8 9" key="1">
    <citation type="journal article" date="2016" name="Proc. Natl. Acad. Sci. U.S.A.">
        <title>Lipid metabolic changes in an early divergent fungus govern the establishment of a mutualistic symbiosis with endobacteria.</title>
        <authorList>
            <person name="Lastovetsky O.A."/>
            <person name="Gaspar M.L."/>
            <person name="Mondo S.J."/>
            <person name="LaButti K.M."/>
            <person name="Sandor L."/>
            <person name="Grigoriev I.V."/>
            <person name="Henry S.A."/>
            <person name="Pawlowska T.E."/>
        </authorList>
    </citation>
    <scope>NUCLEOTIDE SEQUENCE [LARGE SCALE GENOMIC DNA]</scope>
    <source>
        <strain evidence="8 9">ATCC 11559</strain>
    </source>
</reference>
<accession>A0A1X0RYK7</accession>
<dbReference type="SMART" id="SM00517">
    <property type="entry name" value="PolyA"/>
    <property type="match status" value="1"/>
</dbReference>